<dbReference type="InterPro" id="IPR011009">
    <property type="entry name" value="Kinase-like_dom_sf"/>
</dbReference>
<comment type="caution">
    <text evidence="2">The sequence shown here is derived from an EMBL/GenBank/DDBJ whole genome shotgun (WGS) entry which is preliminary data.</text>
</comment>
<dbReference type="SUPFAM" id="SSF56112">
    <property type="entry name" value="Protein kinase-like (PK-like)"/>
    <property type="match status" value="1"/>
</dbReference>
<protein>
    <recommendedName>
        <fullName evidence="1">Aminoglycoside phosphotransferase domain-containing protein</fullName>
    </recommendedName>
</protein>
<dbReference type="Proteomes" id="UP001499841">
    <property type="component" value="Unassembled WGS sequence"/>
</dbReference>
<reference evidence="3" key="1">
    <citation type="journal article" date="2019" name="Int. J. Syst. Evol. Microbiol.">
        <title>The Global Catalogue of Microorganisms (GCM) 10K type strain sequencing project: providing services to taxonomists for standard genome sequencing and annotation.</title>
        <authorList>
            <consortium name="The Broad Institute Genomics Platform"/>
            <consortium name="The Broad Institute Genome Sequencing Center for Infectious Disease"/>
            <person name="Wu L."/>
            <person name="Ma J."/>
        </authorList>
    </citation>
    <scope>NUCLEOTIDE SEQUENCE [LARGE SCALE GENOMIC DNA]</scope>
    <source>
        <strain evidence="3">JCM 17459</strain>
    </source>
</reference>
<keyword evidence="3" id="KW-1185">Reference proteome</keyword>
<feature type="domain" description="Aminoglycoside phosphotransferase" evidence="1">
    <location>
        <begin position="149"/>
        <end position="220"/>
    </location>
</feature>
<sequence length="299" mass="32151">MSAVTTADEAVPDATASSGRDVAGLADDVADAGGEMLAGGVANAGAVVRIGDEVRRPATERSELVFALLRHVRANGFLGVPEPLGFDEAGRERLRFIPGDVAVPPFPSWSLDDGLLASTARLLREFHEAVRDFVPPPGAQWNSELAHPGGGPIVGHNDVCVENVVVRDGRAVALIDFEFAAPTRPLHDLAVLARHWVPVETDQDARVYGRSGFDVPSRLRLVAESYGLPRGSQREELLDHVVAGAHRGGTFVLARIARGEQAFIDMWERSGGQERVDRRRKWIDSVRTELLAALDAPAG</sequence>
<dbReference type="InterPro" id="IPR002575">
    <property type="entry name" value="Aminoglycoside_PTrfase"/>
</dbReference>
<gene>
    <name evidence="2" type="ORF">GCM10022262_29600</name>
</gene>
<evidence type="ECO:0000313" key="2">
    <source>
        <dbReference type="EMBL" id="GAA4288600.1"/>
    </source>
</evidence>
<dbReference type="Gene3D" id="3.90.1200.10">
    <property type="match status" value="1"/>
</dbReference>
<proteinExistence type="predicted"/>
<accession>A0ABP8EX71</accession>
<evidence type="ECO:0000259" key="1">
    <source>
        <dbReference type="Pfam" id="PF01636"/>
    </source>
</evidence>
<evidence type="ECO:0000313" key="3">
    <source>
        <dbReference type="Proteomes" id="UP001499841"/>
    </source>
</evidence>
<name>A0ABP8EX71_9MICO</name>
<organism evidence="2 3">
    <name type="scientific">Georgenia daeguensis</name>
    <dbReference type="NCBI Taxonomy" id="908355"/>
    <lineage>
        <taxon>Bacteria</taxon>
        <taxon>Bacillati</taxon>
        <taxon>Actinomycetota</taxon>
        <taxon>Actinomycetes</taxon>
        <taxon>Micrococcales</taxon>
        <taxon>Bogoriellaceae</taxon>
        <taxon>Georgenia</taxon>
    </lineage>
</organism>
<dbReference type="Pfam" id="PF01636">
    <property type="entry name" value="APH"/>
    <property type="match status" value="1"/>
</dbReference>
<dbReference type="EMBL" id="BAABBA010000015">
    <property type="protein sequence ID" value="GAA4288600.1"/>
    <property type="molecule type" value="Genomic_DNA"/>
</dbReference>